<feature type="signal peptide" evidence="1">
    <location>
        <begin position="1"/>
        <end position="21"/>
    </location>
</feature>
<evidence type="ECO:0000256" key="1">
    <source>
        <dbReference type="SAM" id="SignalP"/>
    </source>
</evidence>
<evidence type="ECO:0000259" key="2">
    <source>
        <dbReference type="Pfam" id="PF13354"/>
    </source>
</evidence>
<dbReference type="GO" id="GO:0030655">
    <property type="term" value="P:beta-lactam antibiotic catabolic process"/>
    <property type="evidence" value="ECO:0007669"/>
    <property type="project" value="InterPro"/>
</dbReference>
<dbReference type="RefSeq" id="WP_067510877.1">
    <property type="nucleotide sequence ID" value="NZ_QNRE01000018.1"/>
</dbReference>
<reference evidence="3 4" key="1">
    <citation type="submission" date="2018-06" db="EMBL/GenBank/DDBJ databases">
        <title>Genomic Encyclopedia of Type Strains, Phase IV (KMG-IV): sequencing the most valuable type-strain genomes for metagenomic binning, comparative biology and taxonomic classification.</title>
        <authorList>
            <person name="Goeker M."/>
        </authorList>
    </citation>
    <scope>NUCLEOTIDE SEQUENCE [LARGE SCALE GENOMIC DNA]</scope>
    <source>
        <strain evidence="3 4">DSM 44599</strain>
    </source>
</reference>
<dbReference type="Gene3D" id="3.40.710.10">
    <property type="entry name" value="DD-peptidase/beta-lactamase superfamily"/>
    <property type="match status" value="1"/>
</dbReference>
<accession>A0A366D0S8</accession>
<dbReference type="STRING" id="1210090.GCA_001613185_04172"/>
<dbReference type="EMBL" id="QNRE01000018">
    <property type="protein sequence ID" value="RBO83641.1"/>
    <property type="molecule type" value="Genomic_DNA"/>
</dbReference>
<proteinExistence type="predicted"/>
<dbReference type="SUPFAM" id="SSF56601">
    <property type="entry name" value="beta-lactamase/transpeptidase-like"/>
    <property type="match status" value="1"/>
</dbReference>
<evidence type="ECO:0000313" key="3">
    <source>
        <dbReference type="EMBL" id="RBO83641.1"/>
    </source>
</evidence>
<dbReference type="PANTHER" id="PTHR35333:SF3">
    <property type="entry name" value="BETA-LACTAMASE-TYPE TRANSPEPTIDASE FOLD CONTAINING PROTEIN"/>
    <property type="match status" value="1"/>
</dbReference>
<dbReference type="PANTHER" id="PTHR35333">
    <property type="entry name" value="BETA-LACTAMASE"/>
    <property type="match status" value="1"/>
</dbReference>
<dbReference type="AlphaFoldDB" id="A0A366D0S8"/>
<dbReference type="GO" id="GO:0008800">
    <property type="term" value="F:beta-lactamase activity"/>
    <property type="evidence" value="ECO:0007669"/>
    <property type="project" value="InterPro"/>
</dbReference>
<dbReference type="InterPro" id="IPR000871">
    <property type="entry name" value="Beta-lactam_class-A"/>
</dbReference>
<name>A0A366D0S8_9NOCA</name>
<dbReference type="GO" id="GO:0046677">
    <property type="term" value="P:response to antibiotic"/>
    <property type="evidence" value="ECO:0007669"/>
    <property type="project" value="InterPro"/>
</dbReference>
<evidence type="ECO:0000313" key="4">
    <source>
        <dbReference type="Proteomes" id="UP000252586"/>
    </source>
</evidence>
<dbReference type="Proteomes" id="UP000252586">
    <property type="component" value="Unassembled WGS sequence"/>
</dbReference>
<sequence length="340" mass="36125">MWRAMIAAAVLVPLVAGCSGAESEAEGCGPVPPAGVTSSDGWLGRIHAEPQNISVLVDDGQGQVLARRAQEQQPVASATKVVALAAYARAVAVGDLDQGEVVPVAEWERWYLPGTDGGAHEQARARLGGDSVTLDQMVSAMVQESDNAVPDYLRDRLGDRALIEAAAAGGWDDYRPSSKLGELIRLIEPGGDEWETARRYANDPGYRASVQSKALPPLEIQSEWAEKTGTASARQLSDMHRSIADGSFGSGVDIARAHLEWQPAPPGYEAIGFKGGALPGVLADAIYLRGADGTVATAVLLNRRMPVETWAEAVTTLSEQGVLVRAMMEPEMFRRLACVV</sequence>
<feature type="chain" id="PRO_5016952112" evidence="1">
    <location>
        <begin position="22"/>
        <end position="340"/>
    </location>
</feature>
<dbReference type="InterPro" id="IPR012338">
    <property type="entry name" value="Beta-lactam/transpept-like"/>
</dbReference>
<dbReference type="OrthoDB" id="503335at2"/>
<keyword evidence="1" id="KW-0732">Signal</keyword>
<organism evidence="3 4">
    <name type="scientific">Nocardia puris</name>
    <dbReference type="NCBI Taxonomy" id="208602"/>
    <lineage>
        <taxon>Bacteria</taxon>
        <taxon>Bacillati</taxon>
        <taxon>Actinomycetota</taxon>
        <taxon>Actinomycetes</taxon>
        <taxon>Mycobacteriales</taxon>
        <taxon>Nocardiaceae</taxon>
        <taxon>Nocardia</taxon>
    </lineage>
</organism>
<feature type="domain" description="Beta-lactamase class A catalytic" evidence="2">
    <location>
        <begin position="57"/>
        <end position="250"/>
    </location>
</feature>
<keyword evidence="4" id="KW-1185">Reference proteome</keyword>
<gene>
    <name evidence="3" type="ORF">DFR74_11865</name>
</gene>
<dbReference type="InterPro" id="IPR045155">
    <property type="entry name" value="Beta-lactam_cat"/>
</dbReference>
<dbReference type="Pfam" id="PF13354">
    <property type="entry name" value="Beta-lactamase2"/>
    <property type="match status" value="1"/>
</dbReference>
<comment type="caution">
    <text evidence="3">The sequence shown here is derived from an EMBL/GenBank/DDBJ whole genome shotgun (WGS) entry which is preliminary data.</text>
</comment>
<dbReference type="PROSITE" id="PS51257">
    <property type="entry name" value="PROKAR_LIPOPROTEIN"/>
    <property type="match status" value="1"/>
</dbReference>
<protein>
    <submittedName>
        <fullName evidence="3">Beta-lactamase family protein</fullName>
    </submittedName>
</protein>